<feature type="compositionally biased region" description="Basic residues" evidence="4">
    <location>
        <begin position="510"/>
        <end position="520"/>
    </location>
</feature>
<evidence type="ECO:0000313" key="7">
    <source>
        <dbReference type="Proteomes" id="UP000717515"/>
    </source>
</evidence>
<keyword evidence="3" id="KW-0539">Nucleus</keyword>
<feature type="region of interest" description="Disordered" evidence="4">
    <location>
        <begin position="842"/>
        <end position="916"/>
    </location>
</feature>
<feature type="compositionally biased region" description="Polar residues" evidence="4">
    <location>
        <begin position="645"/>
        <end position="655"/>
    </location>
</feature>
<name>A0A9P8CZ10_MORAP</name>
<protein>
    <recommendedName>
        <fullName evidence="5">BRCT domain-containing protein</fullName>
    </recommendedName>
</protein>
<feature type="compositionally biased region" description="Basic residues" evidence="4">
    <location>
        <begin position="676"/>
        <end position="687"/>
    </location>
</feature>
<reference evidence="6" key="1">
    <citation type="submission" date="2021-07" db="EMBL/GenBank/DDBJ databases">
        <title>Draft genome of Mortierella alpina, strain LL118, isolated from an aspen leaf litter sample.</title>
        <authorList>
            <person name="Yang S."/>
            <person name="Vinatzer B.A."/>
        </authorList>
    </citation>
    <scope>NUCLEOTIDE SEQUENCE</scope>
    <source>
        <strain evidence="6">LL118</strain>
    </source>
</reference>
<dbReference type="InterPro" id="IPR047249">
    <property type="entry name" value="BRCT_p53bp1-like_rpt1"/>
</dbReference>
<dbReference type="InterPro" id="IPR047252">
    <property type="entry name" value="TP53BP1-like"/>
</dbReference>
<feature type="region of interest" description="Disordered" evidence="4">
    <location>
        <begin position="1"/>
        <end position="126"/>
    </location>
</feature>
<feature type="region of interest" description="Disordered" evidence="4">
    <location>
        <begin position="403"/>
        <end position="698"/>
    </location>
</feature>
<comment type="caution">
    <text evidence="6">The sequence shown here is derived from an EMBL/GenBank/DDBJ whole genome shotgun (WGS) entry which is preliminary data.</text>
</comment>
<proteinExistence type="predicted"/>
<dbReference type="AlphaFoldDB" id="A0A9P8CZ10"/>
<gene>
    <name evidence="6" type="ORF">KVV02_008521</name>
</gene>
<dbReference type="InterPro" id="IPR036420">
    <property type="entry name" value="BRCT_dom_sf"/>
</dbReference>
<dbReference type="SUPFAM" id="SSF52113">
    <property type="entry name" value="BRCT domain"/>
    <property type="match status" value="2"/>
</dbReference>
<feature type="compositionally biased region" description="Basic and acidic residues" evidence="4">
    <location>
        <begin position="598"/>
        <end position="607"/>
    </location>
</feature>
<dbReference type="CDD" id="cd17745">
    <property type="entry name" value="BRCT_p53bp1_rpt1"/>
    <property type="match status" value="1"/>
</dbReference>
<feature type="compositionally biased region" description="Polar residues" evidence="4">
    <location>
        <begin position="453"/>
        <end position="467"/>
    </location>
</feature>
<dbReference type="EMBL" id="JAIFTL010000077">
    <property type="protein sequence ID" value="KAG9324114.1"/>
    <property type="molecule type" value="Genomic_DNA"/>
</dbReference>
<dbReference type="GO" id="GO:0042393">
    <property type="term" value="F:histone binding"/>
    <property type="evidence" value="ECO:0007669"/>
    <property type="project" value="TreeGrafter"/>
</dbReference>
<feature type="compositionally biased region" description="Polar residues" evidence="4">
    <location>
        <begin position="65"/>
        <end position="76"/>
    </location>
</feature>
<evidence type="ECO:0000259" key="5">
    <source>
        <dbReference type="PROSITE" id="PS50172"/>
    </source>
</evidence>
<dbReference type="CDD" id="cd17724">
    <property type="entry name" value="BRCT_p53bp1_rpt2"/>
    <property type="match status" value="1"/>
</dbReference>
<dbReference type="GO" id="GO:0005634">
    <property type="term" value="C:nucleus"/>
    <property type="evidence" value="ECO:0007669"/>
    <property type="project" value="UniProtKB-SubCell"/>
</dbReference>
<feature type="region of interest" description="Disordered" evidence="4">
    <location>
        <begin position="147"/>
        <end position="276"/>
    </location>
</feature>
<dbReference type="GO" id="GO:0000077">
    <property type="term" value="P:DNA damage checkpoint signaling"/>
    <property type="evidence" value="ECO:0007669"/>
    <property type="project" value="TreeGrafter"/>
</dbReference>
<dbReference type="PANTHER" id="PTHR15321">
    <property type="entry name" value="TUMOR SUPPRESSOR P53-BINDING PROTEIN 1"/>
    <property type="match status" value="1"/>
</dbReference>
<evidence type="ECO:0000256" key="2">
    <source>
        <dbReference type="ARBA" id="ARBA00022763"/>
    </source>
</evidence>
<evidence type="ECO:0000256" key="1">
    <source>
        <dbReference type="ARBA" id="ARBA00004123"/>
    </source>
</evidence>
<feature type="compositionally biased region" description="Polar residues" evidence="4">
    <location>
        <begin position="524"/>
        <end position="538"/>
    </location>
</feature>
<feature type="compositionally biased region" description="Low complexity" evidence="4">
    <location>
        <begin position="172"/>
        <end position="213"/>
    </location>
</feature>
<dbReference type="PANTHER" id="PTHR15321:SF3">
    <property type="entry name" value="TP53-BINDING PROTEIN 1"/>
    <property type="match status" value="1"/>
</dbReference>
<evidence type="ECO:0000256" key="4">
    <source>
        <dbReference type="SAM" id="MobiDB-lite"/>
    </source>
</evidence>
<dbReference type="Pfam" id="PF18428">
    <property type="entry name" value="BRCT_3"/>
    <property type="match status" value="1"/>
</dbReference>
<feature type="compositionally biased region" description="Low complexity" evidence="4">
    <location>
        <begin position="883"/>
        <end position="899"/>
    </location>
</feature>
<dbReference type="InterPro" id="IPR047250">
    <property type="entry name" value="BRCT_p53bp1-like_rpt2"/>
</dbReference>
<keyword evidence="2" id="KW-0227">DNA damage</keyword>
<dbReference type="InterPro" id="IPR001357">
    <property type="entry name" value="BRCT_dom"/>
</dbReference>
<dbReference type="Gene3D" id="3.40.50.10190">
    <property type="entry name" value="BRCT domain"/>
    <property type="match status" value="2"/>
</dbReference>
<evidence type="ECO:0000313" key="6">
    <source>
        <dbReference type="EMBL" id="KAG9324114.1"/>
    </source>
</evidence>
<feature type="domain" description="BRCT" evidence="5">
    <location>
        <begin position="919"/>
        <end position="1023"/>
    </location>
</feature>
<organism evidence="6 7">
    <name type="scientific">Mortierella alpina</name>
    <name type="common">Oleaginous fungus</name>
    <name type="synonym">Mortierella renispora</name>
    <dbReference type="NCBI Taxonomy" id="64518"/>
    <lineage>
        <taxon>Eukaryota</taxon>
        <taxon>Fungi</taxon>
        <taxon>Fungi incertae sedis</taxon>
        <taxon>Mucoromycota</taxon>
        <taxon>Mortierellomycotina</taxon>
        <taxon>Mortierellomycetes</taxon>
        <taxon>Mortierellales</taxon>
        <taxon>Mortierellaceae</taxon>
        <taxon>Mortierella</taxon>
    </lineage>
</organism>
<feature type="compositionally biased region" description="Low complexity" evidence="4">
    <location>
        <begin position="147"/>
        <end position="164"/>
    </location>
</feature>
<dbReference type="GO" id="GO:0045944">
    <property type="term" value="P:positive regulation of transcription by RNA polymerase II"/>
    <property type="evidence" value="ECO:0007669"/>
    <property type="project" value="TreeGrafter"/>
</dbReference>
<comment type="subcellular location">
    <subcellularLocation>
        <location evidence="1">Nucleus</location>
    </subcellularLocation>
</comment>
<dbReference type="Proteomes" id="UP000717515">
    <property type="component" value="Unassembled WGS sequence"/>
</dbReference>
<feature type="compositionally biased region" description="Low complexity" evidence="4">
    <location>
        <begin position="333"/>
        <end position="351"/>
    </location>
</feature>
<feature type="compositionally biased region" description="Low complexity" evidence="4">
    <location>
        <begin position="406"/>
        <end position="438"/>
    </location>
</feature>
<dbReference type="PROSITE" id="PS50172">
    <property type="entry name" value="BRCT"/>
    <property type="match status" value="1"/>
</dbReference>
<evidence type="ECO:0000256" key="3">
    <source>
        <dbReference type="ARBA" id="ARBA00023242"/>
    </source>
</evidence>
<feature type="compositionally biased region" description="Polar residues" evidence="4">
    <location>
        <begin position="842"/>
        <end position="871"/>
    </location>
</feature>
<sequence>MTHPATDNSKAILPADLTRLDRASMPAPPAPAVPSARVSHSTDVGVLKPSARTSQNDDRLPTATPPQELSSGNESGSGPFDLSTPELPFLDSSPAEPSQVFVSRSHTTPTPTPTRVPGYTHFHSSSDSQSIDALSFSASGNAINESVSDSFSSTNNTFSSHNTSGESSGDKTNSSLQSNNSLQTNVSAATNGSGSSNEHSSGSQADSQSSHLSFNNVGRSTPKPEVVRHQYPGFTPPRLDVSPTQTSPVPSFSSQRIQRHFRSPTKQGSPSSRHEAAKHEIIAIPDDPSQDFGQDLSNEDVAALLEEEEHFRDDNPTQILAHVIDHDDPIGDSPFRSSSSSARSTTPTRRSGNQPKQQSGENNPDATSEPSWAANSYFSSDEDNDASRSALDPSVNLEISHSTADASLASRPSSRMASASTSAPAGSRAGASAASTSALHADQSHSSKFDYSIANTSAGQANESVTESVKETQDIPESTGPRTPPEAEATASLSSQVRRKETKQKQPHRDRSRRSPRAGRSRTQELPSSQSGSANRPTETFLDKLLSVASQESAGSQDEAEQPVFAAVPKRQRLNTKEASAVYVASSIDDEQFWHSAGKADERETRSRSVSQDISSFPLDYPSEQDIDPLGSELGDETGPDDGPSSPTTTAVASNRSTSSRLRRAGSSARTSPKPKTSHTRELRKRNSTQGSAPPSPARRVLRRLHSATDALHVYQTDDPVWALWRKCYYAGIVRRRDKERDRYRYEIEFVDNDKTTSDGVEMRPLKLRLGTEVMAQKTELHDYPAVVEGMKITSDLDRSHVEVRFEDDSRANLSLRQVSLTEEMMEKLDEVMNWNQEDTIQSSQPATLSRAGSSISASLPISRQSSTISAPATPRKGKGHGALVKLASSTSSVASTPSRRAKNEPVMLVPSHGTPSRRGKDLFKDLRFVLSLSIADPGSGVDLSRPTTTKIQAGGGVILPDFSTTVDSQGMVQPNVILISYTALRTPKYIEALALNVPRISYRWIDACVEKRELVPLTRYHLPAGFSKEMGHVVCNLPDRERKVFDELRIGLCGPPSFKAVWERPLSAAGATVVTVTPSTGPQNCDYVVFSNPKNYTQYCNDNVFLPTLADEWLIQCFINQEVLSIYGHDDYTDLEKKGTQPSHKTSKG</sequence>
<feature type="compositionally biased region" description="Polar residues" evidence="4">
    <location>
        <begin position="242"/>
        <end position="256"/>
    </location>
</feature>
<accession>A0A9P8CZ10</accession>
<feature type="compositionally biased region" description="Low complexity" evidence="4">
    <location>
        <begin position="656"/>
        <end position="672"/>
    </location>
</feature>
<feature type="compositionally biased region" description="Polar residues" evidence="4">
    <location>
        <begin position="352"/>
        <end position="379"/>
    </location>
</feature>
<feature type="region of interest" description="Disordered" evidence="4">
    <location>
        <begin position="326"/>
        <end position="391"/>
    </location>
</feature>